<evidence type="ECO:0000313" key="1">
    <source>
        <dbReference type="EMBL" id="MBB4265495.1"/>
    </source>
</evidence>
<reference evidence="1 2" key="1">
    <citation type="submission" date="2020-08" db="EMBL/GenBank/DDBJ databases">
        <title>Genome sequencing of Purple Non-Sulfur Bacteria from various extreme environments.</title>
        <authorList>
            <person name="Mayer M."/>
        </authorList>
    </citation>
    <scope>NUCLEOTIDE SEQUENCE [LARGE SCALE GENOMIC DNA]</scope>
    <source>
        <strain evidence="1 2">JA131</strain>
    </source>
</reference>
<name>A0A7W6RBJ3_9PROT</name>
<keyword evidence="2" id="KW-1185">Reference proteome</keyword>
<dbReference type="Proteomes" id="UP000554286">
    <property type="component" value="Unassembled WGS sequence"/>
</dbReference>
<protein>
    <recommendedName>
        <fullName evidence="3">Type II toxin-antitoxin system HicA family toxin</fullName>
    </recommendedName>
</protein>
<accession>A0A7W6RBJ3</accession>
<sequence>MPTRDQFLRALRRECRKAGYVLLLDTKKGKGSHIEVSVGSRSTYVKDGELSPDYMRLVRKQLGFKR</sequence>
<proteinExistence type="predicted"/>
<comment type="caution">
    <text evidence="1">The sequence shown here is derived from an EMBL/GenBank/DDBJ whole genome shotgun (WGS) entry which is preliminary data.</text>
</comment>
<dbReference type="EMBL" id="JACIGK010000006">
    <property type="protein sequence ID" value="MBB4265495.1"/>
    <property type="molecule type" value="Genomic_DNA"/>
</dbReference>
<gene>
    <name evidence="1" type="ORF">GGD89_001114</name>
</gene>
<dbReference type="AlphaFoldDB" id="A0A7W6RBJ3"/>
<organism evidence="1 2">
    <name type="scientific">Roseospira visakhapatnamensis</name>
    <dbReference type="NCBI Taxonomy" id="390880"/>
    <lineage>
        <taxon>Bacteria</taxon>
        <taxon>Pseudomonadati</taxon>
        <taxon>Pseudomonadota</taxon>
        <taxon>Alphaproteobacteria</taxon>
        <taxon>Rhodospirillales</taxon>
        <taxon>Rhodospirillaceae</taxon>
        <taxon>Roseospira</taxon>
    </lineage>
</organism>
<evidence type="ECO:0000313" key="2">
    <source>
        <dbReference type="Proteomes" id="UP000554286"/>
    </source>
</evidence>
<evidence type="ECO:0008006" key="3">
    <source>
        <dbReference type="Google" id="ProtNLM"/>
    </source>
</evidence>